<dbReference type="GeneID" id="35118472"/>
<gene>
    <name evidence="1" type="ORF">BK798_03805</name>
</gene>
<sequence length="525" mass="62022">MEESALVAKAEKYLKEISNDSISLDNIEEFENFKRLYYKLDDRLNSLQELKESMDAQGYTTPFTSLNKYGTKAIAEVSLEEMSENSRHNQMFRMKANAKKNVLDRVKSAIDAHKIAIGHLEQCGYLKCDSCYKKYSLSEFRLKCEKCSCGHENFSFKINKDATYRLEIIPYLPLSGNYLVLMSELSGYGRNSFKKVLNILKQERKGLVKTISLVIRFRDENGRWIRKNVTLDSEYISNYEEEVRNRYGKDVRIEVLRFHRTKPAIIDDKYVRNALAISYVKYSEDIISSIKDSILKRKLSDFKRINKYDAIRYKYENEIPGFIEEYDIVEIEAWRQLKITEEFEKLHFIDKFGNYNRSLKRDLKIRENIEKTIFENMAPTLMMWDIFRYYLTTSHNNRKINNGPFPYIRAELDRQQRKVFQTTFKKVINVLNEFTDLKIISIPDMDLILYEKFKFEKQSKNSNILFNYPALGAGLIHEHGNIEIETIGNVLNINDSKIKKELKNIEHIRKPKSAKSKKFLDLIKK</sequence>
<dbReference type="Proteomes" id="UP000232133">
    <property type="component" value="Chromosome"/>
</dbReference>
<evidence type="ECO:0000313" key="2">
    <source>
        <dbReference type="Proteomes" id="UP000232133"/>
    </source>
</evidence>
<evidence type="ECO:0000313" key="1">
    <source>
        <dbReference type="EMBL" id="ATZ59604.1"/>
    </source>
</evidence>
<dbReference type="InterPro" id="IPR007503">
    <property type="entry name" value="DUF530"/>
</dbReference>
<organism evidence="1 2">
    <name type="scientific">Methanobrevibacter smithii</name>
    <dbReference type="NCBI Taxonomy" id="2173"/>
    <lineage>
        <taxon>Archaea</taxon>
        <taxon>Methanobacteriati</taxon>
        <taxon>Methanobacteriota</taxon>
        <taxon>Methanomada group</taxon>
        <taxon>Methanobacteria</taxon>
        <taxon>Methanobacteriales</taxon>
        <taxon>Methanobacteriaceae</taxon>
        <taxon>Methanobrevibacter</taxon>
    </lineage>
</organism>
<accession>A0A2H4U690</accession>
<protein>
    <recommendedName>
        <fullName evidence="3">DUF530 domain-containing protein</fullName>
    </recommendedName>
</protein>
<name>A0A2H4U690_METSM</name>
<dbReference type="AlphaFoldDB" id="A0A2H4U690"/>
<evidence type="ECO:0008006" key="3">
    <source>
        <dbReference type="Google" id="ProtNLM"/>
    </source>
</evidence>
<proteinExistence type="predicted"/>
<reference evidence="1 2" key="1">
    <citation type="submission" date="2016-10" db="EMBL/GenBank/DDBJ databases">
        <authorList>
            <person name="Varghese N."/>
        </authorList>
    </citation>
    <scope>NUCLEOTIDE SEQUENCE [LARGE SCALE GENOMIC DNA]</scope>
    <source>
        <strain evidence="1 2">KB11</strain>
    </source>
</reference>
<dbReference type="Pfam" id="PF04409">
    <property type="entry name" value="DUF530"/>
    <property type="match status" value="1"/>
</dbReference>
<dbReference type="RefSeq" id="WP_100815397.1">
    <property type="nucleotide sequence ID" value="NZ_CP017803.1"/>
</dbReference>
<dbReference type="EMBL" id="CP017803">
    <property type="protein sequence ID" value="ATZ59604.1"/>
    <property type="molecule type" value="Genomic_DNA"/>
</dbReference>